<name>A0ABS3BDE2_9GAMM</name>
<keyword evidence="1" id="KW-0732">Signal</keyword>
<evidence type="ECO:0000256" key="1">
    <source>
        <dbReference type="SAM" id="SignalP"/>
    </source>
</evidence>
<organism evidence="2 3">
    <name type="scientific">Marinobacter daepoensis</name>
    <dbReference type="NCBI Taxonomy" id="262077"/>
    <lineage>
        <taxon>Bacteria</taxon>
        <taxon>Pseudomonadati</taxon>
        <taxon>Pseudomonadota</taxon>
        <taxon>Gammaproteobacteria</taxon>
        <taxon>Pseudomonadales</taxon>
        <taxon>Marinobacteraceae</taxon>
        <taxon>Marinobacter</taxon>
    </lineage>
</organism>
<reference evidence="2 3" key="1">
    <citation type="submission" date="2021-02" db="EMBL/GenBank/DDBJ databases">
        <title>PHA producing bacteria isolated from coastal sediment in Guangdong, Shenzhen.</title>
        <authorList>
            <person name="Zheng W."/>
            <person name="Yu S."/>
            <person name="Huang Y."/>
        </authorList>
    </citation>
    <scope>NUCLEOTIDE SEQUENCE [LARGE SCALE GENOMIC DNA]</scope>
    <source>
        <strain evidence="2 3">TN21-5</strain>
    </source>
</reference>
<accession>A0ABS3BDE2</accession>
<dbReference type="RefSeq" id="WP_206557255.1">
    <property type="nucleotide sequence ID" value="NZ_JAFKDB010000009.1"/>
</dbReference>
<dbReference type="NCBIfam" id="NF047650">
    <property type="entry name" value="lipo_NMCC_0638"/>
    <property type="match status" value="1"/>
</dbReference>
<evidence type="ECO:0008006" key="4">
    <source>
        <dbReference type="Google" id="ProtNLM"/>
    </source>
</evidence>
<feature type="chain" id="PRO_5047447326" description="Cache domain-containing protein" evidence="1">
    <location>
        <begin position="19"/>
        <end position="179"/>
    </location>
</feature>
<proteinExistence type="predicted"/>
<keyword evidence="3" id="KW-1185">Reference proteome</keyword>
<evidence type="ECO:0000313" key="2">
    <source>
        <dbReference type="EMBL" id="MBN7769823.1"/>
    </source>
</evidence>
<gene>
    <name evidence="2" type="ORF">JYP53_07920</name>
</gene>
<evidence type="ECO:0000313" key="3">
    <source>
        <dbReference type="Proteomes" id="UP000664344"/>
    </source>
</evidence>
<protein>
    <recommendedName>
        <fullName evidence="4">Cache domain-containing protein</fullName>
    </recommendedName>
</protein>
<feature type="signal peptide" evidence="1">
    <location>
        <begin position="1"/>
        <end position="18"/>
    </location>
</feature>
<dbReference type="EMBL" id="JAFKDB010000009">
    <property type="protein sequence ID" value="MBN7769823.1"/>
    <property type="molecule type" value="Genomic_DNA"/>
</dbReference>
<sequence>MKIFVFMVTLCAFFTAHAASSESEALALNKSYPIQIYMGACVASRAVQEQVADQARSQGFALASETLAGNYLQGHEGMVWVSENEHGRFAIASQNRGLCSVFIHQGNPQELIESMESWLPPEGSGFTFEKEVVAESEQLLTLSYDIYRDSRPLERWVITVSKQPGSELIAVMSYDSAQT</sequence>
<dbReference type="Proteomes" id="UP000664344">
    <property type="component" value="Unassembled WGS sequence"/>
</dbReference>
<comment type="caution">
    <text evidence="2">The sequence shown here is derived from an EMBL/GenBank/DDBJ whole genome shotgun (WGS) entry which is preliminary data.</text>
</comment>